<sequence>MENVAGMESSEKWMELDKYVQDTRRKLTRFSERFLCPTITATFSVLNVKHERILEIYLVKCRQIKLPSGMTDNDWGRWRSTVKQIPELNQHYEYVTPRSRAAPPSYPIYLNSHSNYRVNELVQFAKLGRNLFAHCVESHAFIEENLECSFPKFCVMAYHLLALAPFG</sequence>
<keyword evidence="2" id="KW-1185">Reference proteome</keyword>
<protein>
    <submittedName>
        <fullName evidence="1">Uncharacterized protein</fullName>
    </submittedName>
</protein>
<dbReference type="Proteomes" id="UP001372338">
    <property type="component" value="Unassembled WGS sequence"/>
</dbReference>
<dbReference type="AlphaFoldDB" id="A0AAN9ERQ0"/>
<evidence type="ECO:0000313" key="1">
    <source>
        <dbReference type="EMBL" id="KAK7261919.1"/>
    </source>
</evidence>
<accession>A0AAN9ERQ0</accession>
<proteinExistence type="predicted"/>
<reference evidence="1 2" key="1">
    <citation type="submission" date="2024-01" db="EMBL/GenBank/DDBJ databases">
        <title>The genomes of 5 underutilized Papilionoideae crops provide insights into root nodulation and disease resistanc.</title>
        <authorList>
            <person name="Yuan L."/>
        </authorList>
    </citation>
    <scope>NUCLEOTIDE SEQUENCE [LARGE SCALE GENOMIC DNA]</scope>
    <source>
        <strain evidence="1">ZHUSHIDOU_FW_LH</strain>
        <tissue evidence="1">Leaf</tissue>
    </source>
</reference>
<organism evidence="1 2">
    <name type="scientific">Crotalaria pallida</name>
    <name type="common">Smooth rattlebox</name>
    <name type="synonym">Crotalaria striata</name>
    <dbReference type="NCBI Taxonomy" id="3830"/>
    <lineage>
        <taxon>Eukaryota</taxon>
        <taxon>Viridiplantae</taxon>
        <taxon>Streptophyta</taxon>
        <taxon>Embryophyta</taxon>
        <taxon>Tracheophyta</taxon>
        <taxon>Spermatophyta</taxon>
        <taxon>Magnoliopsida</taxon>
        <taxon>eudicotyledons</taxon>
        <taxon>Gunneridae</taxon>
        <taxon>Pentapetalae</taxon>
        <taxon>rosids</taxon>
        <taxon>fabids</taxon>
        <taxon>Fabales</taxon>
        <taxon>Fabaceae</taxon>
        <taxon>Papilionoideae</taxon>
        <taxon>50 kb inversion clade</taxon>
        <taxon>genistoids sensu lato</taxon>
        <taxon>core genistoids</taxon>
        <taxon>Crotalarieae</taxon>
        <taxon>Crotalaria</taxon>
    </lineage>
</organism>
<dbReference type="EMBL" id="JAYWIO010000005">
    <property type="protein sequence ID" value="KAK7261919.1"/>
    <property type="molecule type" value="Genomic_DNA"/>
</dbReference>
<evidence type="ECO:0000313" key="2">
    <source>
        <dbReference type="Proteomes" id="UP001372338"/>
    </source>
</evidence>
<name>A0AAN9ERQ0_CROPI</name>
<comment type="caution">
    <text evidence="1">The sequence shown here is derived from an EMBL/GenBank/DDBJ whole genome shotgun (WGS) entry which is preliminary data.</text>
</comment>
<gene>
    <name evidence="1" type="ORF">RIF29_28243</name>
</gene>